<evidence type="ECO:0000256" key="3">
    <source>
        <dbReference type="ARBA" id="ARBA00004136"/>
    </source>
</evidence>
<reference evidence="23" key="1">
    <citation type="journal article" date="2017" name="Sci. Rep.">
        <title>Characterizing the virome of Ixodes ricinus ticks from northern Europe.</title>
        <authorList>
            <person name="Pettersson J.H."/>
            <person name="Shi M."/>
            <person name="Bohlin J."/>
            <person name="Eldholm V."/>
            <person name="Brynildsrud O.B."/>
            <person name="Paulsen K.M."/>
            <person name="Andreassen A."/>
            <person name="Holmes E.C."/>
        </authorList>
    </citation>
    <scope>NUCLEOTIDE SEQUENCE [LARGE SCALE GENOMIC DNA]</scope>
</reference>
<evidence type="ECO:0000256" key="2">
    <source>
        <dbReference type="ARBA" id="ARBA00001946"/>
    </source>
</evidence>
<evidence type="ECO:0000256" key="4">
    <source>
        <dbReference type="ARBA" id="ARBA00004328"/>
    </source>
</evidence>
<comment type="subcellular location">
    <subcellularLocation>
        <location evidence="3">Host Golgi apparatus</location>
    </subcellularLocation>
    <subcellularLocation>
        <location evidence="5">Host endoplasmic reticulum-Golgi intermediate compartment</location>
    </subcellularLocation>
    <subcellularLocation>
        <location evidence="4">Virion</location>
    </subcellularLocation>
</comment>
<sequence>MSMSRLDQLSQYLVEQVRDREPGLIVPDHIFTDLGTWHKPPKVLVKQTQSGVLCVEFPGLEQWRSASEVSMSSIVEETWPQERVSHLRHDYTAGFFCRSLDTPLRSVFKVCRDDNDNLTPDNIMTVGDVVLVHEFATTKSTLETSSIEAFKSKLLRYAPALSHRALAEGKVVVLTITVVSPKTVMSNLPLSMDDVSELCVRFLVARSMVWQLEQQGVLVSDEEKEDSEKAERARMTMAQIKFNWEFQNEHFPNCDESVYEASRSQPNKKYVVEQVLAGFQNAEKRLREDHFLKKGENLLESERLDLNLEECAQAINDHVIKTEQDRSFKPTCTMSSVIPIPWWVPNRGTGSNNISQSPAGEPNYMPSLGTSDETTFQHWNSAWEFAKQHPERMTEESVLDELYEARSAIPENIDLSEGQKVEMERLEKLMGRISKPSEAKTRSCYRRVNVRVSPRDEKEAAKRGLRGKKFAHDNDVKAHHEQSQLPFSLDNYVEDIDLLLESSQKLFTSVSGVRNSYDRDLLPHLAEQAYALHRDGVGDPWVKLLSTWLSTDLGKWCSFVSDLGTELAISMKQHCKGNQMILKKLRHFDVYVLIRPTSTKSSVFYSLMTFQVNLTNDPSVAGSVFKQAYSNGQIYWTEFNSVDSSKLTNMVKCRSIMYTMLSYWLEFYGLKFWEVKLTAKTREMEEVWKMVTTCLMIILDDKTKTEEIITTSRYVFMEGFVAQPAVPKPHKMLPKLPEVLRSRLQVWLMHRMFESMRLISRHPFAMTWDEGRPVWFGLFNMFTQQSLREPMQLVSCFYLGYLKNKEESPQGNSSSKLYEKVMEYESRKPGTNLNLGWGDPSLNDIKFHEFSRSFLLYCADSAMKKLETMYGPRVKAQMTEDILYAIGNYDLEQFATLKASATYDQSMYDYDPKKKYHRAKVVEFVVKNSHKATHIHELLLECLEGLEQNTCLHIDLFKKAQHGGIREIYVLGPRERLVQLCLELIARTICRRFPSETMMNPKNKTDLPQRHNKDAKAKCGPKFMTTATSDDAAKWNQGHYVSKFAMLLCRFTDSVLHPFIMRACALFTRKIIKIDDQLLKIFAKYEERVFRSEHIELMHAAFRGRGDEKYGHVEQGKTFLKTETGMLQGILHYASSLLHTVYQEFMLDLIEARFKHKHAILKRKNTNLKPHVTVMQSSDDSSVMISFPVSSSIPEATSQGMVLSWMCFQVKKELGLLLGIYPSEKCTTNTPWIVEFNSEFFFMSDLIRPLFRWVAAANGLSEHETLAGRQEEMSSNLTNVLGGGGTTSLTANVQLSQMMLHYQILGASTSLVFGHYSLMLEEVPDPSLGFFLLDHPFLAGLGGFKYNLYLAVKKTRLGLKYKRILKGQDEAAGPRAEKGMRIRTLETTKAGSLVESTIISMSTRKKWLALMERMGLPETWKEDLMADQRVLYEKAHTPEQLRLRLSVFVHSPGVISSISSSGTVVRLVALAAYALTRPVVQDRTDWYCDANLLFKKQSLLATMAEAHCESRMLEEPITLKDLQALFPQREDYDDLERVGENFSGVTGSSVRPHRPRITTRVQVTGSAGGAALTLQNVVEDRWYGYKKYMVAPRTMEQLWEAAKLRIPWLEDTPEQTLISSPFTEPVSLRNFIVGDPIKSRNVAMSGVPVKRGSGLSNLFTMVAENFAPNFKLGGSTDTVARSRSEKFFWIRHALALVAQGPFNPSEKEKMLREILHENRDLTVDAVAARSRRNCLAIMQDFVINGNMESTIQMITDHRLGALGSYVLRQKYARPEDVNPTLGEKPGYYDHGIWRGVYDRTFIEVHVYRGLCDSSVSITGVMVSSTDDLNNVFKFLKEWASENGCDNDRHYWSAPPGLCGERVTRMFRFSSCPLDNGVAVHLEPRLRIGVTADAYAAMTFSFRNGVMRIEALDENPFVPERWTTLLSYRCRDNDIDVTRQDAQHNLTLVGRVANPFVLPWLNCMPVDTDLFDELEKIICARRGTSTNPRWSWDSKPTGIMDWKALADKIRELSELELRRRGILTMASISGTDISASPDEPPEAVQQQINQDYLTALAAQGEEEGDEYMMMGNEDLLLKVFTAFDEELQEPEPCDLNDDDLRLIVEEMDFDLAAHLDEMVKNYAMVEAESETRFSHPFMSSVIDEFVKNMGGPNALSKILVSKEYPPNISEQLIIRLRLLLNWWDKRLVRRVHMRLRVRDSRPDLDQALAAL</sequence>
<evidence type="ECO:0000256" key="18">
    <source>
        <dbReference type="ARBA" id="ARBA00031012"/>
    </source>
</evidence>
<dbReference type="KEGG" id="vg:65246859"/>
<comment type="similarity">
    <text evidence="19">Belongs to the Bunyavirales RNA polymerase family.</text>
</comment>
<dbReference type="GeneID" id="65246859"/>
<evidence type="ECO:0000313" key="23">
    <source>
        <dbReference type="Proteomes" id="UP000501511"/>
    </source>
</evidence>
<evidence type="ECO:0000313" key="22">
    <source>
        <dbReference type="EMBL" id="ASY03240.1"/>
    </source>
</evidence>
<feature type="domain" description="RdRp catalytic" evidence="21">
    <location>
        <begin position="1015"/>
        <end position="1214"/>
    </location>
</feature>
<dbReference type="EC" id="2.7.7.48" evidence="6"/>
<dbReference type="EMBL" id="MF141052">
    <property type="protein sequence ID" value="ASY03240.1"/>
    <property type="molecule type" value="Genomic_RNA"/>
</dbReference>
<keyword evidence="9" id="KW-0479">Metal-binding</keyword>
<evidence type="ECO:0000256" key="5">
    <source>
        <dbReference type="ARBA" id="ARBA00004452"/>
    </source>
</evidence>
<keyword evidence="12" id="KW-0460">Magnesium</keyword>
<evidence type="ECO:0000259" key="21">
    <source>
        <dbReference type="PROSITE" id="PS50525"/>
    </source>
</evidence>
<name>A0A286N5Y3_9VIRU</name>
<dbReference type="Pfam" id="PF15518">
    <property type="entry name" value="L_protein_N"/>
    <property type="match status" value="1"/>
</dbReference>
<organism evidence="22 23">
    <name type="scientific">Fairhair virus</name>
    <dbReference type="NCBI Taxonomy" id="2034330"/>
    <lineage>
        <taxon>Viruses</taxon>
        <taxon>Riboviria</taxon>
        <taxon>Orthornavirae</taxon>
        <taxon>Negarnaviricota</taxon>
        <taxon>Polyploviricotina</taxon>
        <taxon>Bunyaviricetes</taxon>
        <taxon>Hareavirales</taxon>
        <taxon>Phenuiviridae</taxon>
        <taxon>Ixovirus</taxon>
        <taxon>Ixovirus norvegiae</taxon>
    </lineage>
</organism>
<dbReference type="InterPro" id="IPR022531">
    <property type="entry name" value="L_PA-C-like"/>
</dbReference>
<evidence type="ECO:0000256" key="14">
    <source>
        <dbReference type="ARBA" id="ARBA00023184"/>
    </source>
</evidence>
<keyword evidence="23" id="KW-1185">Reference proteome</keyword>
<keyword evidence="11" id="KW-1040">Host Golgi apparatus</keyword>
<evidence type="ECO:0000256" key="15">
    <source>
        <dbReference type="ARBA" id="ARBA00023211"/>
    </source>
</evidence>
<evidence type="ECO:0000256" key="10">
    <source>
        <dbReference type="ARBA" id="ARBA00022801"/>
    </source>
</evidence>
<keyword evidence="13" id="KW-0946">Virion</keyword>
<dbReference type="GO" id="GO:0044177">
    <property type="term" value="C:host cell Golgi apparatus"/>
    <property type="evidence" value="ECO:0007669"/>
    <property type="project" value="UniProtKB-SubCell"/>
</dbReference>
<protein>
    <recommendedName>
        <fullName evidence="7">RNA-directed RNA polymerase L</fullName>
        <ecNumber evidence="6">2.7.7.48</ecNumber>
    </recommendedName>
    <alternativeName>
        <fullName evidence="16">Large structural protein</fullName>
    </alternativeName>
    <alternativeName>
        <fullName evidence="18">Replicase</fullName>
    </alternativeName>
    <alternativeName>
        <fullName evidence="17">Transcriptase</fullName>
    </alternativeName>
</protein>
<keyword evidence="14" id="KW-1038">Host endoplasmic reticulum</keyword>
<evidence type="ECO:0000256" key="1">
    <source>
        <dbReference type="ARBA" id="ARBA00001936"/>
    </source>
</evidence>
<keyword evidence="10" id="KW-0378">Hydrolase</keyword>
<dbReference type="GO" id="GO:0044423">
    <property type="term" value="C:virion component"/>
    <property type="evidence" value="ECO:0007669"/>
    <property type="project" value="UniProtKB-KW"/>
</dbReference>
<dbReference type="Proteomes" id="UP000501511">
    <property type="component" value="Genome"/>
</dbReference>
<dbReference type="RefSeq" id="YP_010086240.1">
    <property type="nucleotide sequence ID" value="NC_055434.1"/>
</dbReference>
<comment type="cofactor">
    <cofactor evidence="2">
        <name>Mg(2+)</name>
        <dbReference type="ChEBI" id="CHEBI:18420"/>
    </cofactor>
</comment>
<accession>A0A286N5Y3</accession>
<evidence type="ECO:0000256" key="16">
    <source>
        <dbReference type="ARBA" id="ARBA00030285"/>
    </source>
</evidence>
<keyword evidence="15" id="KW-0464">Manganese</keyword>
<dbReference type="GO" id="GO:0046872">
    <property type="term" value="F:metal ion binding"/>
    <property type="evidence" value="ECO:0007669"/>
    <property type="project" value="UniProtKB-KW"/>
</dbReference>
<evidence type="ECO:0000256" key="9">
    <source>
        <dbReference type="ARBA" id="ARBA00022723"/>
    </source>
</evidence>
<dbReference type="GO" id="GO:0016787">
    <property type="term" value="F:hydrolase activity"/>
    <property type="evidence" value="ECO:0007669"/>
    <property type="project" value="UniProtKB-KW"/>
</dbReference>
<dbReference type="InterPro" id="IPR007322">
    <property type="entry name" value="RNA_pol_bunyavir"/>
</dbReference>
<keyword evidence="8" id="KW-0808">Transferase</keyword>
<dbReference type="Pfam" id="PF04196">
    <property type="entry name" value="Bunya_RdRp"/>
    <property type="match status" value="1"/>
</dbReference>
<evidence type="ECO:0000256" key="20">
    <source>
        <dbReference type="ARBA" id="ARBA00046037"/>
    </source>
</evidence>
<comment type="cofactor">
    <cofactor evidence="1">
        <name>Mn(2+)</name>
        <dbReference type="ChEBI" id="CHEBI:29035"/>
    </cofactor>
</comment>
<dbReference type="GO" id="GO:0039694">
    <property type="term" value="P:viral RNA genome replication"/>
    <property type="evidence" value="ECO:0007669"/>
    <property type="project" value="InterPro"/>
</dbReference>
<evidence type="ECO:0000256" key="19">
    <source>
        <dbReference type="ARBA" id="ARBA00034123"/>
    </source>
</evidence>
<dbReference type="GO" id="GO:0006351">
    <property type="term" value="P:DNA-templated transcription"/>
    <property type="evidence" value="ECO:0007669"/>
    <property type="project" value="InterPro"/>
</dbReference>
<dbReference type="Pfam" id="PF12603">
    <property type="entry name" value="L_PA-C-like"/>
    <property type="match status" value="1"/>
</dbReference>
<evidence type="ECO:0000256" key="7">
    <source>
        <dbReference type="ARBA" id="ARBA00018602"/>
    </source>
</evidence>
<proteinExistence type="inferred from homology"/>
<comment type="function">
    <text evidence="20">RNA-dependent RNA polymerase, which is responsible for the replication and transcription of the viral RNA genome using antigenomic RNA as an intermediate. During transcription, synthesizes subgenomic RNAs and assures their capping by a cap-snatching mechanism, which involves the endonuclease activity cleaving the host capped pre-mRNAs. These short capped RNAs are then used as primers for viral transcription. The 3'-end of subgenomic mRNAs molecules are not polyadenylated. During replication, the polymerase binds the 5' and 3' vRNA extremities at distinct sites. In turn, significant conformational changes occur in the polymerase and in vRNA to initiate active RNA synthesis. As a consequence of the use of the same enzyme for both transcription and replication, these mechanisms need to be well coordinated.</text>
</comment>
<evidence type="ECO:0000256" key="12">
    <source>
        <dbReference type="ARBA" id="ARBA00022842"/>
    </source>
</evidence>
<evidence type="ECO:0000256" key="6">
    <source>
        <dbReference type="ARBA" id="ARBA00012494"/>
    </source>
</evidence>
<evidence type="ECO:0000256" key="11">
    <source>
        <dbReference type="ARBA" id="ARBA00022812"/>
    </source>
</evidence>
<dbReference type="InterPro" id="IPR007099">
    <property type="entry name" value="RNA-dir_pol_NSvirus"/>
</dbReference>
<evidence type="ECO:0000256" key="13">
    <source>
        <dbReference type="ARBA" id="ARBA00022844"/>
    </source>
</evidence>
<dbReference type="GO" id="GO:0003968">
    <property type="term" value="F:RNA-directed RNA polymerase activity"/>
    <property type="evidence" value="ECO:0007669"/>
    <property type="project" value="UniProtKB-EC"/>
</dbReference>
<dbReference type="GO" id="GO:0044172">
    <property type="term" value="C:host cell endoplasmic reticulum-Golgi intermediate compartment"/>
    <property type="evidence" value="ECO:0007669"/>
    <property type="project" value="UniProtKB-SubCell"/>
</dbReference>
<dbReference type="PROSITE" id="PS50525">
    <property type="entry name" value="RDRP_SSRNA_NEG_SEG"/>
    <property type="match status" value="1"/>
</dbReference>
<dbReference type="InterPro" id="IPR029124">
    <property type="entry name" value="L_protein_N"/>
</dbReference>
<evidence type="ECO:0000256" key="17">
    <source>
        <dbReference type="ARBA" id="ARBA00030436"/>
    </source>
</evidence>
<evidence type="ECO:0000256" key="8">
    <source>
        <dbReference type="ARBA" id="ARBA00022679"/>
    </source>
</evidence>